<evidence type="ECO:0000259" key="1">
    <source>
        <dbReference type="PROSITE" id="PS50943"/>
    </source>
</evidence>
<sequence>MIICNLAVLLAQKKLKVSDAVRATGISQSTLLRLYHDKTTRIDFETIEKLCDFLEIEVGDLLSY</sequence>
<dbReference type="InterPro" id="IPR010982">
    <property type="entry name" value="Lambda_DNA-bd_dom_sf"/>
</dbReference>
<feature type="domain" description="HTH cro/C1-type" evidence="1">
    <location>
        <begin position="6"/>
        <end position="61"/>
    </location>
</feature>
<dbReference type="RefSeq" id="WP_310866500.1">
    <property type="nucleotide sequence ID" value="NZ_JAVLSF010000821.1"/>
</dbReference>
<evidence type="ECO:0000313" key="2">
    <source>
        <dbReference type="EMBL" id="MDR9778442.1"/>
    </source>
</evidence>
<dbReference type="Pfam" id="PF13443">
    <property type="entry name" value="HTH_26"/>
    <property type="match status" value="1"/>
</dbReference>
<gene>
    <name evidence="2" type="ORF">RJJ65_38530</name>
</gene>
<proteinExistence type="predicted"/>
<dbReference type="SUPFAM" id="SSF47413">
    <property type="entry name" value="lambda repressor-like DNA-binding domains"/>
    <property type="match status" value="1"/>
</dbReference>
<dbReference type="GO" id="GO:0003677">
    <property type="term" value="F:DNA binding"/>
    <property type="evidence" value="ECO:0007669"/>
    <property type="project" value="InterPro"/>
</dbReference>
<protein>
    <submittedName>
        <fullName evidence="2">Helix-turn-helix transcriptional regulator</fullName>
    </submittedName>
</protein>
<dbReference type="SMART" id="SM00530">
    <property type="entry name" value="HTH_XRE"/>
    <property type="match status" value="1"/>
</dbReference>
<evidence type="ECO:0000313" key="3">
    <source>
        <dbReference type="Proteomes" id="UP001268610"/>
    </source>
</evidence>
<organism evidence="2 3">
    <name type="scientific">Rhizobium hidalgonense</name>
    <dbReference type="NCBI Taxonomy" id="1538159"/>
    <lineage>
        <taxon>Bacteria</taxon>
        <taxon>Pseudomonadati</taxon>
        <taxon>Pseudomonadota</taxon>
        <taxon>Alphaproteobacteria</taxon>
        <taxon>Hyphomicrobiales</taxon>
        <taxon>Rhizobiaceae</taxon>
        <taxon>Rhizobium/Agrobacterium group</taxon>
        <taxon>Rhizobium</taxon>
    </lineage>
</organism>
<feature type="non-terminal residue" evidence="2">
    <location>
        <position position="64"/>
    </location>
</feature>
<dbReference type="AlphaFoldDB" id="A0AAJ2LP43"/>
<dbReference type="EMBL" id="JAVLSF010000821">
    <property type="protein sequence ID" value="MDR9778442.1"/>
    <property type="molecule type" value="Genomic_DNA"/>
</dbReference>
<dbReference type="PANTHER" id="PTHR37301">
    <property type="entry name" value="DNA-BINDING PROTEIN-RELATED"/>
    <property type="match status" value="1"/>
</dbReference>
<comment type="caution">
    <text evidence="2">The sequence shown here is derived from an EMBL/GenBank/DDBJ whole genome shotgun (WGS) entry which is preliminary data.</text>
</comment>
<dbReference type="InterPro" id="IPR001387">
    <property type="entry name" value="Cro/C1-type_HTH"/>
</dbReference>
<dbReference type="PANTHER" id="PTHR37301:SF1">
    <property type="entry name" value="DNA-BINDING PROTEIN"/>
    <property type="match status" value="1"/>
</dbReference>
<dbReference type="PROSITE" id="PS50943">
    <property type="entry name" value="HTH_CROC1"/>
    <property type="match status" value="1"/>
</dbReference>
<name>A0AAJ2LP43_9HYPH</name>
<accession>A0AAJ2LP43</accession>
<dbReference type="Proteomes" id="UP001268610">
    <property type="component" value="Unassembled WGS sequence"/>
</dbReference>
<dbReference type="Gene3D" id="1.10.260.40">
    <property type="entry name" value="lambda repressor-like DNA-binding domains"/>
    <property type="match status" value="1"/>
</dbReference>
<reference evidence="2" key="1">
    <citation type="submission" date="2023-04" db="EMBL/GenBank/DDBJ databases">
        <title>Genomic characterization of faba bean (Vicia faba) microsymbionts in Mexican soils.</title>
        <authorList>
            <person name="Rivera Orduna F.N."/>
            <person name="Guevara-Luna J."/>
            <person name="Yan J."/>
            <person name="Arroyo-Herrera I."/>
            <person name="Li Y."/>
            <person name="Vasquez-Murrieta M.S."/>
            <person name="Wang E.T."/>
        </authorList>
    </citation>
    <scope>NUCLEOTIDE SEQUENCE</scope>
    <source>
        <strain evidence="2">CH26</strain>
    </source>
</reference>
<dbReference type="CDD" id="cd00093">
    <property type="entry name" value="HTH_XRE"/>
    <property type="match status" value="1"/>
</dbReference>